<dbReference type="GO" id="GO:0005737">
    <property type="term" value="C:cytoplasm"/>
    <property type="evidence" value="ECO:0007669"/>
    <property type="project" value="UniProtKB-SubCell"/>
</dbReference>
<protein>
    <recommendedName>
        <fullName evidence="4">Cys-tRNA(Pro)/Cys-tRNA(Cys) deacylase</fullName>
        <ecNumber evidence="4">4.2.-.-</ecNumber>
    </recommendedName>
</protein>
<dbReference type="EC" id="4.2.-.-" evidence="4"/>
<dbReference type="InterPro" id="IPR007214">
    <property type="entry name" value="YbaK/aa-tRNA-synth-assoc-dom"/>
</dbReference>
<dbReference type="AlphaFoldDB" id="A0A9X4SPS3"/>
<name>A0A9X4SPS3_9PAST</name>
<dbReference type="PANTHER" id="PTHR30411">
    <property type="entry name" value="CYTOPLASMIC PROTEIN"/>
    <property type="match status" value="1"/>
</dbReference>
<proteinExistence type="inferred from homology"/>
<comment type="function">
    <text evidence="4">Functions in trans to edit the amino acid from incorrectly charged Cys-tRNA(Pro) via a Cys-tRNA(Pro) deacylase activity.</text>
</comment>
<evidence type="ECO:0000256" key="4">
    <source>
        <dbReference type="PIRNR" id="PIRNR006181"/>
    </source>
</evidence>
<dbReference type="SUPFAM" id="SSF55826">
    <property type="entry name" value="YbaK/ProRS associated domain"/>
    <property type="match status" value="1"/>
</dbReference>
<organism evidence="6 7">
    <name type="scientific">Volucribacter amazonae</name>
    <dbReference type="NCBI Taxonomy" id="256731"/>
    <lineage>
        <taxon>Bacteria</taxon>
        <taxon>Pseudomonadati</taxon>
        <taxon>Pseudomonadota</taxon>
        <taxon>Gammaproteobacteria</taxon>
        <taxon>Pasteurellales</taxon>
        <taxon>Pasteurellaceae</taxon>
        <taxon>Volucribacter</taxon>
    </lineage>
</organism>
<sequence>MTPAIDFLKKAQIVFQLHSYQHDPDNIHFGEEAVEKLGLSPLQTFKTLLIAQNNDQKKLAVMVIPVAYQLSLKKVAKVLGCKKAEMADKQVAQKTTGYLIGGISPLGQKKKLTTIIDKSAVGFSTIFISGGKRGLDIEINPQDLAKALNAQFADLLDTEE</sequence>
<feature type="domain" description="YbaK/aminoacyl-tRNA synthetase-associated" evidence="5">
    <location>
        <begin position="31"/>
        <end position="146"/>
    </location>
</feature>
<comment type="caution">
    <text evidence="6">The sequence shown here is derived from an EMBL/GenBank/DDBJ whole genome shotgun (WGS) entry which is preliminary data.</text>
</comment>
<dbReference type="GO" id="GO:0006412">
    <property type="term" value="P:translation"/>
    <property type="evidence" value="ECO:0007669"/>
    <property type="project" value="UniProtKB-KW"/>
</dbReference>
<comment type="similarity">
    <text evidence="1 4">Belongs to the prolyl-tRNA editing family. YbaK/EbsC subfamily.</text>
</comment>
<evidence type="ECO:0000313" key="6">
    <source>
        <dbReference type="EMBL" id="MDG6894431.1"/>
    </source>
</evidence>
<dbReference type="Proteomes" id="UP001155500">
    <property type="component" value="Unassembled WGS sequence"/>
</dbReference>
<reference evidence="6" key="1">
    <citation type="submission" date="2016-03" db="EMBL/GenBank/DDBJ databases">
        <title>Co-evolution between Pasteurellaceae and their hosts.</title>
        <authorList>
            <person name="Hansen M.J."/>
            <person name="Bojesen A.M."/>
            <person name="Planet P."/>
        </authorList>
    </citation>
    <scope>NUCLEOTIDE SEQUENCE</scope>
    <source>
        <strain evidence="6">146/S8/89</strain>
    </source>
</reference>
<keyword evidence="7" id="KW-1185">Reference proteome</keyword>
<dbReference type="Pfam" id="PF04073">
    <property type="entry name" value="tRNA_edit"/>
    <property type="match status" value="1"/>
</dbReference>
<accession>A0A9X4SPS3</accession>
<keyword evidence="4" id="KW-0963">Cytoplasm</keyword>
<evidence type="ECO:0000259" key="5">
    <source>
        <dbReference type="Pfam" id="PF04073"/>
    </source>
</evidence>
<dbReference type="EMBL" id="LWID01000001">
    <property type="protein sequence ID" value="MDG6894431.1"/>
    <property type="molecule type" value="Genomic_DNA"/>
</dbReference>
<evidence type="ECO:0000256" key="1">
    <source>
        <dbReference type="ARBA" id="ARBA00009798"/>
    </source>
</evidence>
<dbReference type="InterPro" id="IPR036754">
    <property type="entry name" value="YbaK/aa-tRNA-synt-asso_dom_sf"/>
</dbReference>
<dbReference type="Gene3D" id="3.90.960.10">
    <property type="entry name" value="YbaK/aminoacyl-tRNA synthetase-associated domain"/>
    <property type="match status" value="1"/>
</dbReference>
<dbReference type="NCBIfam" id="TIGR00011">
    <property type="entry name" value="YbaK_EbsC"/>
    <property type="match status" value="1"/>
</dbReference>
<dbReference type="GO" id="GO:0002161">
    <property type="term" value="F:aminoacyl-tRNA deacylase activity"/>
    <property type="evidence" value="ECO:0007669"/>
    <property type="project" value="InterPro"/>
</dbReference>
<keyword evidence="3 4" id="KW-0456">Lyase</keyword>
<evidence type="ECO:0000313" key="7">
    <source>
        <dbReference type="Proteomes" id="UP001155500"/>
    </source>
</evidence>
<dbReference type="PANTHER" id="PTHR30411:SF0">
    <property type="entry name" value="CYS-TRNA(PRO)_CYS-TRNA(CYS) DEACYLASE YBAK"/>
    <property type="match status" value="1"/>
</dbReference>
<keyword evidence="2 4" id="KW-0648">Protein biosynthesis</keyword>
<dbReference type="RefSeq" id="WP_279571908.1">
    <property type="nucleotide sequence ID" value="NZ_LWID01000001.1"/>
</dbReference>
<gene>
    <name evidence="6" type="ORF">A6A20_02025</name>
</gene>
<comment type="subcellular location">
    <subcellularLocation>
        <location evidence="4">Cytoplasm</location>
    </subcellularLocation>
</comment>
<dbReference type="GO" id="GO:0016829">
    <property type="term" value="F:lyase activity"/>
    <property type="evidence" value="ECO:0007669"/>
    <property type="project" value="UniProtKB-KW"/>
</dbReference>
<evidence type="ECO:0000256" key="3">
    <source>
        <dbReference type="ARBA" id="ARBA00023239"/>
    </source>
</evidence>
<dbReference type="PIRSF" id="PIRSF006181">
    <property type="entry name" value="EbsC_YbaK"/>
    <property type="match status" value="1"/>
</dbReference>
<evidence type="ECO:0000256" key="2">
    <source>
        <dbReference type="ARBA" id="ARBA00022917"/>
    </source>
</evidence>
<dbReference type="CDD" id="cd00002">
    <property type="entry name" value="YbaK_deacylase"/>
    <property type="match status" value="1"/>
</dbReference>
<dbReference type="InterPro" id="IPR004369">
    <property type="entry name" value="Prolyl-tRNA_editing_YbaK/EbsC"/>
</dbReference>